<dbReference type="Proteomes" id="UP001327560">
    <property type="component" value="Chromosome 5"/>
</dbReference>
<evidence type="ECO:0000313" key="2">
    <source>
        <dbReference type="Proteomes" id="UP001327560"/>
    </source>
</evidence>
<accession>A0AAQ3KHZ7</accession>
<name>A0AAQ3KHZ7_9LILI</name>
<sequence length="106" mass="11601">MGGAYSKYTCALVESILSAGLPQGLQTSSVFQPCFLESYFSKSPHSAYASSSCTASSPMVSYSSGMRSGIPKWMKTRMMEVTTTFHEMMNNVPVIFLMTYMPPLPS</sequence>
<organism evidence="1 2">
    <name type="scientific">Canna indica</name>
    <name type="common">Indian-shot</name>
    <dbReference type="NCBI Taxonomy" id="4628"/>
    <lineage>
        <taxon>Eukaryota</taxon>
        <taxon>Viridiplantae</taxon>
        <taxon>Streptophyta</taxon>
        <taxon>Embryophyta</taxon>
        <taxon>Tracheophyta</taxon>
        <taxon>Spermatophyta</taxon>
        <taxon>Magnoliopsida</taxon>
        <taxon>Liliopsida</taxon>
        <taxon>Zingiberales</taxon>
        <taxon>Cannaceae</taxon>
        <taxon>Canna</taxon>
    </lineage>
</organism>
<evidence type="ECO:0000313" key="1">
    <source>
        <dbReference type="EMBL" id="WOL07268.1"/>
    </source>
</evidence>
<dbReference type="EMBL" id="CP136894">
    <property type="protein sequence ID" value="WOL07268.1"/>
    <property type="molecule type" value="Genomic_DNA"/>
</dbReference>
<dbReference type="AlphaFoldDB" id="A0AAQ3KHZ7"/>
<reference evidence="1 2" key="1">
    <citation type="submission" date="2023-10" db="EMBL/GenBank/DDBJ databases">
        <title>Chromosome-scale genome assembly provides insights into flower coloration mechanisms of Canna indica.</title>
        <authorList>
            <person name="Li C."/>
        </authorList>
    </citation>
    <scope>NUCLEOTIDE SEQUENCE [LARGE SCALE GENOMIC DNA]</scope>
    <source>
        <tissue evidence="1">Flower</tissue>
    </source>
</reference>
<keyword evidence="2" id="KW-1185">Reference proteome</keyword>
<gene>
    <name evidence="1" type="ORF">Cni_G16008</name>
</gene>
<protein>
    <submittedName>
        <fullName evidence="1">Uncharacterized protein</fullName>
    </submittedName>
</protein>
<proteinExistence type="predicted"/>